<dbReference type="GO" id="GO:0005525">
    <property type="term" value="F:GTP binding"/>
    <property type="evidence" value="ECO:0007669"/>
    <property type="project" value="InterPro"/>
</dbReference>
<evidence type="ECO:0000313" key="4">
    <source>
        <dbReference type="Proteomes" id="UP000663866"/>
    </source>
</evidence>
<feature type="domain" description="GED" evidence="1">
    <location>
        <begin position="555"/>
        <end position="640"/>
    </location>
</feature>
<evidence type="ECO:0000313" key="3">
    <source>
        <dbReference type="EMBL" id="CAF3906642.1"/>
    </source>
</evidence>
<dbReference type="SUPFAM" id="SSF52540">
    <property type="entry name" value="P-loop containing nucleoside triphosphate hydrolases"/>
    <property type="match status" value="1"/>
</dbReference>
<accession>A0A819I0R1</accession>
<dbReference type="GO" id="GO:0005874">
    <property type="term" value="C:microtubule"/>
    <property type="evidence" value="ECO:0007669"/>
    <property type="project" value="TreeGrafter"/>
</dbReference>
<evidence type="ECO:0000259" key="2">
    <source>
        <dbReference type="PROSITE" id="PS51718"/>
    </source>
</evidence>
<evidence type="ECO:0000259" key="1">
    <source>
        <dbReference type="PROSITE" id="PS51388"/>
    </source>
</evidence>
<dbReference type="GO" id="GO:0003924">
    <property type="term" value="F:GTPase activity"/>
    <property type="evidence" value="ECO:0007669"/>
    <property type="project" value="InterPro"/>
</dbReference>
<feature type="domain" description="Dynamin-type G" evidence="2">
    <location>
        <begin position="29"/>
        <end position="304"/>
    </location>
</feature>
<proteinExistence type="predicted"/>
<reference evidence="3" key="1">
    <citation type="submission" date="2021-02" db="EMBL/GenBank/DDBJ databases">
        <authorList>
            <person name="Nowell W R."/>
        </authorList>
    </citation>
    <scope>NUCLEOTIDE SEQUENCE</scope>
</reference>
<dbReference type="Gene3D" id="1.20.120.1240">
    <property type="entry name" value="Dynamin, middle domain"/>
    <property type="match status" value="1"/>
</dbReference>
<keyword evidence="4" id="KW-1185">Reference proteome</keyword>
<dbReference type="Pfam" id="PF00350">
    <property type="entry name" value="Dynamin_N"/>
    <property type="match status" value="1"/>
</dbReference>
<dbReference type="AlphaFoldDB" id="A0A819I0R1"/>
<dbReference type="Gene3D" id="3.40.50.300">
    <property type="entry name" value="P-loop containing nucleotide triphosphate hydrolases"/>
    <property type="match status" value="1"/>
</dbReference>
<dbReference type="InterPro" id="IPR001401">
    <property type="entry name" value="Dynamin_GTPase"/>
</dbReference>
<dbReference type="InterPro" id="IPR045063">
    <property type="entry name" value="Dynamin_N"/>
</dbReference>
<organism evidence="3 4">
    <name type="scientific">Rotaria magnacalcarata</name>
    <dbReference type="NCBI Taxonomy" id="392030"/>
    <lineage>
        <taxon>Eukaryota</taxon>
        <taxon>Metazoa</taxon>
        <taxon>Spiralia</taxon>
        <taxon>Gnathifera</taxon>
        <taxon>Rotifera</taxon>
        <taxon>Eurotatoria</taxon>
        <taxon>Bdelloidea</taxon>
        <taxon>Philodinida</taxon>
        <taxon>Philodinidae</taxon>
        <taxon>Rotaria</taxon>
    </lineage>
</organism>
<dbReference type="GO" id="GO:0005737">
    <property type="term" value="C:cytoplasm"/>
    <property type="evidence" value="ECO:0007669"/>
    <property type="project" value="TreeGrafter"/>
</dbReference>
<dbReference type="PRINTS" id="PR00195">
    <property type="entry name" value="DYNAMIN"/>
</dbReference>
<dbReference type="PANTHER" id="PTHR11566:SF173">
    <property type="entry name" value="DYNAMIN-RELATED PROTEIN 4C"/>
    <property type="match status" value="1"/>
</dbReference>
<comment type="caution">
    <text evidence="3">The sequence shown here is derived from an EMBL/GenBank/DDBJ whole genome shotgun (WGS) entry which is preliminary data.</text>
</comment>
<gene>
    <name evidence="3" type="ORF">OVN521_LOCUS9802</name>
</gene>
<dbReference type="PROSITE" id="PS51388">
    <property type="entry name" value="GED"/>
    <property type="match status" value="1"/>
</dbReference>
<sequence length="640" mass="72998">MLSNALENAESRHLLAVVDEMREMLHHEKIALPQIVVVGDQSVGKSSVLEALSSIQLPRAQQICTRCPLELRMKNTTSNEYATIRCKGIEEMKITDFSTIASKVIACTIKLTGNEHDVSALPIYLTVYKKSIQEDLTLIDLPGITRNPVGGQSKDIYEKTVKLIMRYIEPPTAIILHVIPSSVDFTTSESIKISKEYDPNGERQLIAASKIDKYDKGIGDKLQGIGPGSMALKLGCVAVLNRTQEEIDQNISFQHMRRREQDFFTSSKASKTYLHNIWVVNNWYLARTYRSDQAKETRIKTNASDCWTLYNNIVKQYQLLVHARVHGIYDGDFEIKTQESPESSATRSLMSVFKPVGNNSLDDRIALQLYRYQKYCATEISKSFSPFFSPEYQGNVVKLLEENASVALPNFPSFSIIQQLCHHEARKIQKSCINLIGLYVEYLKKVLVGFLNQVFFEETNYKHHVTQKLTDIILRSLDESEEHCTKDVNKMLTIEQRVFTLNHYYMDTVYKIKIQFQKYESSNRLATVVKAVQSNVIVNDFEINVAGLSNEYQAALDVQIAISAYCRVVQKRVADEIAQLCHYWLITCCALVMDAKFSSAFTSAVLFEWMREPFDQQQKRENLKRSILAMERALMAGQSV</sequence>
<dbReference type="Pfam" id="PF02212">
    <property type="entry name" value="GED"/>
    <property type="match status" value="1"/>
</dbReference>
<protein>
    <submittedName>
        <fullName evidence="3">Uncharacterized protein</fullName>
    </submittedName>
</protein>
<dbReference type="PROSITE" id="PS51718">
    <property type="entry name" value="G_DYNAMIN_2"/>
    <property type="match status" value="1"/>
</dbReference>
<dbReference type="PANTHER" id="PTHR11566">
    <property type="entry name" value="DYNAMIN"/>
    <property type="match status" value="1"/>
</dbReference>
<dbReference type="CDD" id="cd08771">
    <property type="entry name" value="DLP_1"/>
    <property type="match status" value="1"/>
</dbReference>
<dbReference type="EMBL" id="CAJOBG010001213">
    <property type="protein sequence ID" value="CAF3906642.1"/>
    <property type="molecule type" value="Genomic_DNA"/>
</dbReference>
<name>A0A819I0R1_9BILA</name>
<dbReference type="SMART" id="SM00053">
    <property type="entry name" value="DYNc"/>
    <property type="match status" value="1"/>
</dbReference>
<dbReference type="GO" id="GO:0008017">
    <property type="term" value="F:microtubule binding"/>
    <property type="evidence" value="ECO:0007669"/>
    <property type="project" value="TreeGrafter"/>
</dbReference>
<dbReference type="InterPro" id="IPR027417">
    <property type="entry name" value="P-loop_NTPase"/>
</dbReference>
<dbReference type="InterPro" id="IPR030381">
    <property type="entry name" value="G_DYNAMIN_dom"/>
</dbReference>
<dbReference type="InterPro" id="IPR022812">
    <property type="entry name" value="Dynamin"/>
</dbReference>
<dbReference type="InterPro" id="IPR020850">
    <property type="entry name" value="GED_dom"/>
</dbReference>
<dbReference type="GO" id="GO:0016020">
    <property type="term" value="C:membrane"/>
    <property type="evidence" value="ECO:0007669"/>
    <property type="project" value="TreeGrafter"/>
</dbReference>
<dbReference type="InterPro" id="IPR003130">
    <property type="entry name" value="GED"/>
</dbReference>
<dbReference type="Proteomes" id="UP000663866">
    <property type="component" value="Unassembled WGS sequence"/>
</dbReference>